<evidence type="ECO:0000313" key="3">
    <source>
        <dbReference type="Proteomes" id="UP000011058"/>
    </source>
</evidence>
<protein>
    <recommendedName>
        <fullName evidence="4">Lipoprotein</fullName>
    </recommendedName>
</protein>
<evidence type="ECO:0008006" key="4">
    <source>
        <dbReference type="Google" id="ProtNLM"/>
    </source>
</evidence>
<reference evidence="2 3" key="1">
    <citation type="journal article" date="2012" name="J. Bacteriol.">
        <title>Genome Sequence of Fibrella aestuarina BUZ 2T, a Filamentous Marine Bacterium.</title>
        <authorList>
            <person name="Filippini M."/>
            <person name="Qi W."/>
            <person name="Blom J."/>
            <person name="Goesmann A."/>
            <person name="Smits T.H."/>
            <person name="Bagheri H.C."/>
        </authorList>
    </citation>
    <scope>NUCLEOTIDE SEQUENCE [LARGE SCALE GENOMIC DNA]</scope>
    <source>
        <strain evidence="3">BUZ 2T</strain>
    </source>
</reference>
<name>I0KDC9_9BACT</name>
<accession>I0KDC9</accession>
<keyword evidence="3" id="KW-1185">Reference proteome</keyword>
<proteinExistence type="predicted"/>
<dbReference type="AlphaFoldDB" id="I0KDC9"/>
<dbReference type="KEGG" id="fae:FAES_4132"/>
<sequence>MPLKYNQIGAMIKTAQRSLSIALITVALAGCKNTTDTEPATCSPPATLVAQAPCESGYTGVLLIASDYKRTTGPNQLVYSIYPQKDTLSDDYTKSAYANFSDDRIIISETVLKDAPKFAVQVTINCSGKLVESQFFAFVKRPTASPGCYVWALQKKG</sequence>
<feature type="signal peptide" evidence="1">
    <location>
        <begin position="1"/>
        <end position="29"/>
    </location>
</feature>
<dbReference type="PATRIC" id="fig|1166018.3.peg.1084"/>
<dbReference type="Proteomes" id="UP000011058">
    <property type="component" value="Chromosome"/>
</dbReference>
<evidence type="ECO:0000256" key="1">
    <source>
        <dbReference type="SAM" id="SignalP"/>
    </source>
</evidence>
<evidence type="ECO:0000313" key="2">
    <source>
        <dbReference type="EMBL" id="CCH02132.1"/>
    </source>
</evidence>
<gene>
    <name evidence="2" type="ORF">FAES_4132</name>
</gene>
<dbReference type="EMBL" id="HE796683">
    <property type="protein sequence ID" value="CCH02132.1"/>
    <property type="molecule type" value="Genomic_DNA"/>
</dbReference>
<dbReference type="HOGENOM" id="CLU_1675289_0_0_10"/>
<dbReference type="eggNOG" id="ENOG50342VE">
    <property type="taxonomic scope" value="Bacteria"/>
</dbReference>
<keyword evidence="1" id="KW-0732">Signal</keyword>
<dbReference type="PROSITE" id="PS51257">
    <property type="entry name" value="PROKAR_LIPOPROTEIN"/>
    <property type="match status" value="1"/>
</dbReference>
<feature type="chain" id="PRO_5003630627" description="Lipoprotein" evidence="1">
    <location>
        <begin position="30"/>
        <end position="157"/>
    </location>
</feature>
<organism evidence="2 3">
    <name type="scientific">Fibrella aestuarina BUZ 2</name>
    <dbReference type="NCBI Taxonomy" id="1166018"/>
    <lineage>
        <taxon>Bacteria</taxon>
        <taxon>Pseudomonadati</taxon>
        <taxon>Bacteroidota</taxon>
        <taxon>Cytophagia</taxon>
        <taxon>Cytophagales</taxon>
        <taxon>Spirosomataceae</taxon>
        <taxon>Fibrella</taxon>
    </lineage>
</organism>